<feature type="transmembrane region" description="Helical" evidence="7">
    <location>
        <begin position="77"/>
        <end position="102"/>
    </location>
</feature>
<dbReference type="SUPFAM" id="SSF161098">
    <property type="entry name" value="MetI-like"/>
    <property type="match status" value="1"/>
</dbReference>
<dbReference type="Proteomes" id="UP000635565">
    <property type="component" value="Unassembled WGS sequence"/>
</dbReference>
<evidence type="ECO:0000256" key="4">
    <source>
        <dbReference type="ARBA" id="ARBA00022692"/>
    </source>
</evidence>
<feature type="transmembrane region" description="Helical" evidence="7">
    <location>
        <begin position="114"/>
        <end position="138"/>
    </location>
</feature>
<evidence type="ECO:0000259" key="8">
    <source>
        <dbReference type="PROSITE" id="PS50928"/>
    </source>
</evidence>
<keyword evidence="5 7" id="KW-1133">Transmembrane helix</keyword>
<protein>
    <submittedName>
        <fullName evidence="9">ABC transporter permease</fullName>
    </submittedName>
</protein>
<dbReference type="PANTHER" id="PTHR43744">
    <property type="entry name" value="ABC TRANSPORTER PERMEASE PROTEIN MG189-RELATED-RELATED"/>
    <property type="match status" value="1"/>
</dbReference>
<sequence>MMKSYSVERRSGNWSRLLLHVILIIGAVLMLYPLVWMLSASFKPNNLIFSNASLLPQQFTLKNYTIGWTALSMPFSIFFLNSLLVCIGAVIGNLISCSMVAYAFARLNFKFKSIWFAIMLSTIMLPYHAIVVPQYILFKSIGWINTFLPLIVPKFLATDAFFIFLLVQFIRALPSELDESAQIDGCGPVQLFWRIILPLARPALATTAIFTFIWTWGDFFPQLIFLNNQSSFTLPVALNAFLDSTGVSQYGALFAMSLLALVPIIIFFLLFQRLLTEGISTTGLKG</sequence>
<keyword evidence="3" id="KW-1003">Cell membrane</keyword>
<dbReference type="InterPro" id="IPR000515">
    <property type="entry name" value="MetI-like"/>
</dbReference>
<feature type="domain" description="ABC transmembrane type-1" evidence="8">
    <location>
        <begin position="79"/>
        <end position="271"/>
    </location>
</feature>
<keyword evidence="2 7" id="KW-0813">Transport</keyword>
<dbReference type="PROSITE" id="PS50928">
    <property type="entry name" value="ABC_TM1"/>
    <property type="match status" value="1"/>
</dbReference>
<feature type="transmembrane region" description="Helical" evidence="7">
    <location>
        <begin position="191"/>
        <end position="216"/>
    </location>
</feature>
<evidence type="ECO:0000313" key="10">
    <source>
        <dbReference type="Proteomes" id="UP000635565"/>
    </source>
</evidence>
<comment type="subcellular location">
    <subcellularLocation>
        <location evidence="1 7">Cell membrane</location>
        <topology evidence="1 7">Multi-pass membrane protein</topology>
    </subcellularLocation>
</comment>
<evidence type="ECO:0000313" key="9">
    <source>
        <dbReference type="EMBL" id="GHO85695.1"/>
    </source>
</evidence>
<dbReference type="Gene3D" id="1.10.3720.10">
    <property type="entry name" value="MetI-like"/>
    <property type="match status" value="1"/>
</dbReference>
<feature type="transmembrane region" description="Helical" evidence="7">
    <location>
        <begin position="21"/>
        <end position="42"/>
    </location>
</feature>
<accession>A0ABQ3VIT2</accession>
<feature type="transmembrane region" description="Helical" evidence="7">
    <location>
        <begin position="150"/>
        <end position="170"/>
    </location>
</feature>
<comment type="caution">
    <text evidence="9">The sequence shown here is derived from an EMBL/GenBank/DDBJ whole genome shotgun (WGS) entry which is preliminary data.</text>
</comment>
<evidence type="ECO:0000256" key="1">
    <source>
        <dbReference type="ARBA" id="ARBA00004651"/>
    </source>
</evidence>
<dbReference type="InterPro" id="IPR035906">
    <property type="entry name" value="MetI-like_sf"/>
</dbReference>
<dbReference type="CDD" id="cd06261">
    <property type="entry name" value="TM_PBP2"/>
    <property type="match status" value="1"/>
</dbReference>
<keyword evidence="4 7" id="KW-0812">Transmembrane</keyword>
<dbReference type="Pfam" id="PF00528">
    <property type="entry name" value="BPD_transp_1"/>
    <property type="match status" value="1"/>
</dbReference>
<evidence type="ECO:0000256" key="2">
    <source>
        <dbReference type="ARBA" id="ARBA00022448"/>
    </source>
</evidence>
<evidence type="ECO:0000256" key="7">
    <source>
        <dbReference type="RuleBase" id="RU363032"/>
    </source>
</evidence>
<keyword evidence="10" id="KW-1185">Reference proteome</keyword>
<feature type="transmembrane region" description="Helical" evidence="7">
    <location>
        <begin position="250"/>
        <end position="271"/>
    </location>
</feature>
<evidence type="ECO:0000256" key="6">
    <source>
        <dbReference type="ARBA" id="ARBA00023136"/>
    </source>
</evidence>
<comment type="similarity">
    <text evidence="7">Belongs to the binding-protein-dependent transport system permease family.</text>
</comment>
<organism evidence="9 10">
    <name type="scientific">Dictyobacter formicarum</name>
    <dbReference type="NCBI Taxonomy" id="2778368"/>
    <lineage>
        <taxon>Bacteria</taxon>
        <taxon>Bacillati</taxon>
        <taxon>Chloroflexota</taxon>
        <taxon>Ktedonobacteria</taxon>
        <taxon>Ktedonobacterales</taxon>
        <taxon>Dictyobacteraceae</taxon>
        <taxon>Dictyobacter</taxon>
    </lineage>
</organism>
<reference evidence="9 10" key="1">
    <citation type="journal article" date="2021" name="Int. J. Syst. Evol. Microbiol.">
        <title>Reticulibacter mediterranei gen. nov., sp. nov., within the new family Reticulibacteraceae fam. nov., and Ktedonospora formicarum gen. nov., sp. nov., Ktedonobacter robiniae sp. nov., Dictyobacter formicarum sp. nov. and Dictyobacter arantiisoli sp. nov., belonging to the class Ktedonobacteria.</title>
        <authorList>
            <person name="Yabe S."/>
            <person name="Zheng Y."/>
            <person name="Wang C.M."/>
            <person name="Sakai Y."/>
            <person name="Abe K."/>
            <person name="Yokota A."/>
            <person name="Donadio S."/>
            <person name="Cavaletti L."/>
            <person name="Monciardini P."/>
        </authorList>
    </citation>
    <scope>NUCLEOTIDE SEQUENCE [LARGE SCALE GENOMIC DNA]</scope>
    <source>
        <strain evidence="9 10">SOSP1-9</strain>
    </source>
</reference>
<gene>
    <name evidence="9" type="ORF">KSZ_37010</name>
</gene>
<dbReference type="PANTHER" id="PTHR43744:SF6">
    <property type="entry name" value="ABC TRANSPORTER PERMEASE PROTEIN YESQ-RELATED"/>
    <property type="match status" value="1"/>
</dbReference>
<dbReference type="EMBL" id="BNJJ01000010">
    <property type="protein sequence ID" value="GHO85695.1"/>
    <property type="molecule type" value="Genomic_DNA"/>
</dbReference>
<proteinExistence type="inferred from homology"/>
<name>A0ABQ3VIT2_9CHLR</name>
<evidence type="ECO:0000256" key="5">
    <source>
        <dbReference type="ARBA" id="ARBA00022989"/>
    </source>
</evidence>
<keyword evidence="6 7" id="KW-0472">Membrane</keyword>
<evidence type="ECO:0000256" key="3">
    <source>
        <dbReference type="ARBA" id="ARBA00022475"/>
    </source>
</evidence>